<protein>
    <recommendedName>
        <fullName evidence="5">Lipoprotein</fullName>
    </recommendedName>
</protein>
<name>A0A367F523_9ACTN</name>
<dbReference type="Proteomes" id="UP000252914">
    <property type="component" value="Unassembled WGS sequence"/>
</dbReference>
<feature type="signal peptide" evidence="2">
    <location>
        <begin position="1"/>
        <end position="26"/>
    </location>
</feature>
<keyword evidence="4" id="KW-1185">Reference proteome</keyword>
<feature type="chain" id="PRO_5016992182" description="Lipoprotein" evidence="2">
    <location>
        <begin position="27"/>
        <end position="308"/>
    </location>
</feature>
<proteinExistence type="predicted"/>
<evidence type="ECO:0000313" key="4">
    <source>
        <dbReference type="Proteomes" id="UP000252914"/>
    </source>
</evidence>
<evidence type="ECO:0008006" key="5">
    <source>
        <dbReference type="Google" id="ProtNLM"/>
    </source>
</evidence>
<keyword evidence="2" id="KW-0732">Signal</keyword>
<comment type="caution">
    <text evidence="3">The sequence shown here is derived from an EMBL/GenBank/DDBJ whole genome shotgun (WGS) entry which is preliminary data.</text>
</comment>
<evidence type="ECO:0000256" key="2">
    <source>
        <dbReference type="SAM" id="SignalP"/>
    </source>
</evidence>
<feature type="region of interest" description="Disordered" evidence="1">
    <location>
        <begin position="28"/>
        <end position="48"/>
    </location>
</feature>
<dbReference type="AlphaFoldDB" id="A0A367F523"/>
<gene>
    <name evidence="3" type="ORF">DTL70_10560</name>
</gene>
<feature type="region of interest" description="Disordered" evidence="1">
    <location>
        <begin position="75"/>
        <end position="94"/>
    </location>
</feature>
<dbReference type="PROSITE" id="PS51257">
    <property type="entry name" value="PROKAR_LIPOPROTEIN"/>
    <property type="match status" value="1"/>
</dbReference>
<dbReference type="RefSeq" id="WP_114021617.1">
    <property type="nucleotide sequence ID" value="NZ_QOIN01000039.1"/>
</dbReference>
<evidence type="ECO:0000313" key="3">
    <source>
        <dbReference type="EMBL" id="RCG24767.1"/>
    </source>
</evidence>
<sequence>MRARPSRSRCLVAVLVLSVVGLGALAAGCGGRETNGGSTREADDESRQVRAHRARQVAAAWDGSSAAVAWRAGYHPTDEITQPPREGLHTKDDRQAYRDRSFALRGKLPPTGAKEGQVAFAEGRALTRPLEAAKESYGALVRSGAKPRLTVTGAKLGEMTVVTSRGPATVPAWLFSLRGYDTPLKQAAVTASGLPRSPVEPVAGPSTRLGGLVRSAVDARAVTVIASHGACDDGAVVDVTETSGSVVLSASVRGRRAGLCTKQAVLQQVTVQLSRPVGDRVLLDAHTGRPVPYRPWGARLQAGEEAAS</sequence>
<dbReference type="EMBL" id="QOIN01000039">
    <property type="protein sequence ID" value="RCG24767.1"/>
    <property type="molecule type" value="Genomic_DNA"/>
</dbReference>
<reference evidence="3 4" key="1">
    <citation type="submission" date="2018-06" db="EMBL/GenBank/DDBJ databases">
        <title>Streptomyces reniochalinae sp. nov. and Streptomyces diacarnus sp. nov. from marine sponges.</title>
        <authorList>
            <person name="Li L."/>
        </authorList>
    </citation>
    <scope>NUCLEOTIDE SEQUENCE [LARGE SCALE GENOMIC DNA]</scope>
    <source>
        <strain evidence="3 4">LHW51701</strain>
    </source>
</reference>
<accession>A0A367F523</accession>
<evidence type="ECO:0000256" key="1">
    <source>
        <dbReference type="SAM" id="MobiDB-lite"/>
    </source>
</evidence>
<organism evidence="3 4">
    <name type="scientific">Streptomyces diacarni</name>
    <dbReference type="NCBI Taxonomy" id="2800381"/>
    <lineage>
        <taxon>Bacteria</taxon>
        <taxon>Bacillati</taxon>
        <taxon>Actinomycetota</taxon>
        <taxon>Actinomycetes</taxon>
        <taxon>Kitasatosporales</taxon>
        <taxon>Streptomycetaceae</taxon>
        <taxon>Streptomyces</taxon>
    </lineage>
</organism>